<keyword evidence="3" id="KW-1185">Reference proteome</keyword>
<protein>
    <submittedName>
        <fullName evidence="2">Uncharacterized protein</fullName>
    </submittedName>
</protein>
<dbReference type="Proteomes" id="UP000070054">
    <property type="component" value="Unassembled WGS sequence"/>
</dbReference>
<accession>A0A135TC91</accession>
<sequence length="284" mass="32302">MVARPLDTSPRHEKNGSHCGRHSPPKPWRRHLSFISGIASVELARVRTLPLFQIYVCAVAIASLFLKNISVPDNETTKPQTTVMAPSDFNSQVLDDQPFKMVQKCDRVFESIVNYPGKIPHHLAEIIVDQLWVDFRTWLNRHLKPKCDRPEPLSGLRVIDERIAMGGEREKAIFVHDLEVLYHYLEKMAAMLPRGAENRLRGDEATRKDPLPLGSPIEVDYDVRLGPRSDLGWYMFFGISIRLLLLESTSFMFSEKNDETVDAYLAETVSKGAIEGILINQSIH</sequence>
<proteinExistence type="predicted"/>
<comment type="caution">
    <text evidence="2">The sequence shown here is derived from an EMBL/GenBank/DDBJ whole genome shotgun (WGS) entry which is preliminary data.</text>
</comment>
<evidence type="ECO:0000313" key="2">
    <source>
        <dbReference type="EMBL" id="KXH45739.1"/>
    </source>
</evidence>
<dbReference type="OrthoDB" id="4833537at2759"/>
<name>A0A135TC91_9PEZI</name>
<evidence type="ECO:0000313" key="3">
    <source>
        <dbReference type="Proteomes" id="UP000070054"/>
    </source>
</evidence>
<feature type="region of interest" description="Disordered" evidence="1">
    <location>
        <begin position="1"/>
        <end position="25"/>
    </location>
</feature>
<evidence type="ECO:0000256" key="1">
    <source>
        <dbReference type="SAM" id="MobiDB-lite"/>
    </source>
</evidence>
<dbReference type="AlphaFoldDB" id="A0A135TC91"/>
<reference evidence="2 3" key="1">
    <citation type="submission" date="2014-02" db="EMBL/GenBank/DDBJ databases">
        <title>The genome sequence of Colletotrichum nymphaeae SA-01.</title>
        <authorList>
            <person name="Baroncelli R."/>
            <person name="Thon M.R."/>
        </authorList>
    </citation>
    <scope>NUCLEOTIDE SEQUENCE [LARGE SCALE GENOMIC DNA]</scope>
    <source>
        <strain evidence="2 3">SA-01</strain>
    </source>
</reference>
<dbReference type="EMBL" id="JEMN01001168">
    <property type="protein sequence ID" value="KXH45739.1"/>
    <property type="molecule type" value="Genomic_DNA"/>
</dbReference>
<gene>
    <name evidence="2" type="ORF">CNYM01_04019</name>
</gene>
<organism evidence="2 3">
    <name type="scientific">Colletotrichum nymphaeae SA-01</name>
    <dbReference type="NCBI Taxonomy" id="1460502"/>
    <lineage>
        <taxon>Eukaryota</taxon>
        <taxon>Fungi</taxon>
        <taxon>Dikarya</taxon>
        <taxon>Ascomycota</taxon>
        <taxon>Pezizomycotina</taxon>
        <taxon>Sordariomycetes</taxon>
        <taxon>Hypocreomycetidae</taxon>
        <taxon>Glomerellales</taxon>
        <taxon>Glomerellaceae</taxon>
        <taxon>Colletotrichum</taxon>
        <taxon>Colletotrichum acutatum species complex</taxon>
    </lineage>
</organism>